<keyword evidence="7" id="KW-0732">Signal</keyword>
<feature type="non-terminal residue" evidence="15">
    <location>
        <position position="291"/>
    </location>
</feature>
<dbReference type="InterPro" id="IPR050163">
    <property type="entry name" value="Apolipoprotein_A1/A4/E"/>
</dbReference>
<evidence type="ECO:0000256" key="7">
    <source>
        <dbReference type="ARBA" id="ARBA00022729"/>
    </source>
</evidence>
<keyword evidence="9" id="KW-0445">Lipid transport</keyword>
<evidence type="ECO:0000256" key="2">
    <source>
        <dbReference type="ARBA" id="ARBA00008788"/>
    </source>
</evidence>
<gene>
    <name evidence="15" type="primary">Apoa1_0</name>
    <name evidence="15" type="ORF">GTO93_0015618</name>
</gene>
<keyword evidence="8" id="KW-0677">Repeat</keyword>
<comment type="caution">
    <text evidence="15">The sequence shown here is derived from an EMBL/GenBank/DDBJ whole genome shotgun (WGS) entry which is preliminary data.</text>
</comment>
<dbReference type="PANTHER" id="PTHR18976">
    <property type="entry name" value="APOLIPOPROTEIN"/>
    <property type="match status" value="1"/>
</dbReference>
<evidence type="ECO:0000256" key="11">
    <source>
        <dbReference type="ARBA" id="ARBA00041197"/>
    </source>
</evidence>
<dbReference type="InterPro" id="IPR000074">
    <property type="entry name" value="ApoA_E"/>
</dbReference>
<name>A0ABS2YDW2_POLSP</name>
<evidence type="ECO:0000256" key="4">
    <source>
        <dbReference type="ARBA" id="ARBA00022448"/>
    </source>
</evidence>
<comment type="subcellular location">
    <subcellularLocation>
        <location evidence="1">Secreted</location>
    </subcellularLocation>
</comment>
<proteinExistence type="inferred from homology"/>
<keyword evidence="13" id="KW-0175">Coiled coil</keyword>
<keyword evidence="14" id="KW-0472">Membrane</keyword>
<evidence type="ECO:0000256" key="12">
    <source>
        <dbReference type="ARBA" id="ARBA00042591"/>
    </source>
</evidence>
<dbReference type="EMBL" id="JAAWVQ010141431">
    <property type="protein sequence ID" value="MBN3284904.1"/>
    <property type="molecule type" value="Genomic_DNA"/>
</dbReference>
<feature type="coiled-coil region" evidence="13">
    <location>
        <begin position="162"/>
        <end position="212"/>
    </location>
</feature>
<keyword evidence="6" id="KW-0964">Secreted</keyword>
<comment type="similarity">
    <text evidence="2">Belongs to the apolipoprotein A1/A4/E family.</text>
</comment>
<keyword evidence="16" id="KW-1185">Reference proteome</keyword>
<protein>
    <recommendedName>
        <fullName evidence="11">Apolipoprotein A-IV</fullName>
    </recommendedName>
    <alternativeName>
        <fullName evidence="12">Apolipoprotein A4</fullName>
    </alternativeName>
</protein>
<dbReference type="PANTHER" id="PTHR18976:SF1">
    <property type="entry name" value="APOLIPOPROTEIN A-IV"/>
    <property type="match status" value="1"/>
</dbReference>
<sequence length="291" mass="33179">MCVIGRVSPVLVCVLFTPQCYTVYSNLCCFLCLYRDRDPVMKFLVVLAIAVFTGCHANILWQDEPKTQLEVVRDAFWDYVAKATQTAGDTLEKVKQSKLGQELNTKISDSASTATLYAVELRGKMTPMAQEILHKMSRDTEVLRQQLLSDLQALNSQLTPYADELNGKIQKNINELRQALDQNSETLRQNLAVSTEVLRKKLQGNVEELRAQLSPYAAKLQDRINQRLEEFQQNMGPLTQTLQERLSQAAQEVRVNLTPYAEDLQQKLNPYAEDLQAQLSSLWDSFRQNFN</sequence>
<evidence type="ECO:0000256" key="13">
    <source>
        <dbReference type="SAM" id="Coils"/>
    </source>
</evidence>
<keyword evidence="14" id="KW-0812">Transmembrane</keyword>
<evidence type="ECO:0000256" key="3">
    <source>
        <dbReference type="ARBA" id="ARBA00011738"/>
    </source>
</evidence>
<keyword evidence="4" id="KW-0813">Transport</keyword>
<comment type="function">
    <text evidence="10">May have a role in chylomicrons and VLDL secretion and catabolism. Required for efficient activation of lipoprotein lipase by ApoC-II; potent activator of LCAT. Apoa-IV is a major component of HDL and chylomicrons.</text>
</comment>
<feature type="non-terminal residue" evidence="15">
    <location>
        <position position="1"/>
    </location>
</feature>
<dbReference type="Pfam" id="PF01442">
    <property type="entry name" value="Apolipoprotein"/>
    <property type="match status" value="1"/>
</dbReference>
<evidence type="ECO:0000313" key="15">
    <source>
        <dbReference type="EMBL" id="MBN3284904.1"/>
    </source>
</evidence>
<evidence type="ECO:0000256" key="5">
    <source>
        <dbReference type="ARBA" id="ARBA00022513"/>
    </source>
</evidence>
<reference evidence="15" key="1">
    <citation type="journal article" date="2021" name="Cell">
        <title>Tracing the genetic footprints of vertebrate landing in non-teleost ray-finned fishes.</title>
        <authorList>
            <person name="Bi X."/>
            <person name="Wang K."/>
            <person name="Yang L."/>
            <person name="Pan H."/>
            <person name="Jiang H."/>
            <person name="Wei Q."/>
            <person name="Fang M."/>
            <person name="Yu H."/>
            <person name="Zhu C."/>
            <person name="Cai Y."/>
            <person name="He Y."/>
            <person name="Gan X."/>
            <person name="Zeng H."/>
            <person name="Yu D."/>
            <person name="Zhu Y."/>
            <person name="Jiang H."/>
            <person name="Qiu Q."/>
            <person name="Yang H."/>
            <person name="Zhang Y.E."/>
            <person name="Wang W."/>
            <person name="Zhu M."/>
            <person name="He S."/>
            <person name="Zhang G."/>
        </authorList>
    </citation>
    <scope>NUCLEOTIDE SEQUENCE</scope>
    <source>
        <strain evidence="15">Pddl_001</strain>
    </source>
</reference>
<evidence type="ECO:0000256" key="6">
    <source>
        <dbReference type="ARBA" id="ARBA00022525"/>
    </source>
</evidence>
<evidence type="ECO:0000256" key="1">
    <source>
        <dbReference type="ARBA" id="ARBA00004613"/>
    </source>
</evidence>
<evidence type="ECO:0000256" key="10">
    <source>
        <dbReference type="ARBA" id="ARBA00037735"/>
    </source>
</evidence>
<keyword evidence="14" id="KW-1133">Transmembrane helix</keyword>
<dbReference type="Gene3D" id="1.20.120.20">
    <property type="entry name" value="Apolipoprotein"/>
    <property type="match status" value="2"/>
</dbReference>
<accession>A0ABS2YDW2</accession>
<evidence type="ECO:0000313" key="16">
    <source>
        <dbReference type="Proteomes" id="UP001166093"/>
    </source>
</evidence>
<evidence type="ECO:0000256" key="14">
    <source>
        <dbReference type="SAM" id="Phobius"/>
    </source>
</evidence>
<feature type="transmembrane region" description="Helical" evidence="14">
    <location>
        <begin position="43"/>
        <end position="61"/>
    </location>
</feature>
<keyword evidence="5" id="KW-0162">Chylomicron</keyword>
<evidence type="ECO:0000256" key="8">
    <source>
        <dbReference type="ARBA" id="ARBA00022737"/>
    </source>
</evidence>
<dbReference type="SUPFAM" id="SSF58113">
    <property type="entry name" value="Apolipoprotein A-I"/>
    <property type="match status" value="1"/>
</dbReference>
<dbReference type="Proteomes" id="UP001166093">
    <property type="component" value="Unassembled WGS sequence"/>
</dbReference>
<comment type="subunit">
    <text evidence="3">Homodimer.</text>
</comment>
<evidence type="ECO:0000256" key="9">
    <source>
        <dbReference type="ARBA" id="ARBA00023055"/>
    </source>
</evidence>
<organism evidence="15 16">
    <name type="scientific">Polyodon spathula</name>
    <name type="common">North American paddlefish</name>
    <name type="synonym">Squalus spathula</name>
    <dbReference type="NCBI Taxonomy" id="7913"/>
    <lineage>
        <taxon>Eukaryota</taxon>
        <taxon>Metazoa</taxon>
        <taxon>Chordata</taxon>
        <taxon>Craniata</taxon>
        <taxon>Vertebrata</taxon>
        <taxon>Euteleostomi</taxon>
        <taxon>Actinopterygii</taxon>
        <taxon>Chondrostei</taxon>
        <taxon>Acipenseriformes</taxon>
        <taxon>Polyodontidae</taxon>
        <taxon>Polyodon</taxon>
    </lineage>
</organism>